<protein>
    <recommendedName>
        <fullName evidence="1">Short chain dehydrogenase-like proteobacteria domain-containing protein</fullName>
    </recommendedName>
</protein>
<dbReference type="Pfam" id="PF21777">
    <property type="entry name" value="SDR-like"/>
    <property type="match status" value="1"/>
</dbReference>
<evidence type="ECO:0000259" key="1">
    <source>
        <dbReference type="Pfam" id="PF21777"/>
    </source>
</evidence>
<accession>A0ABT0AGJ1</accession>
<feature type="domain" description="Short chain dehydrogenase-like proteobacteria" evidence="1">
    <location>
        <begin position="6"/>
        <end position="101"/>
    </location>
</feature>
<gene>
    <name evidence="2" type="ORF">MTR65_16595</name>
</gene>
<dbReference type="InterPro" id="IPR048623">
    <property type="entry name" value="SDR-like_proteobact"/>
</dbReference>
<name>A0ABT0AGJ1_9SPHN</name>
<sequence>MGELLYVGPLAEDPLEASSDFHARVLPGVELTLGGGADPLTLVFEPAGADHRAWRLATVQGLARRYAPSRVNAVETDSMEALTATRQWLEGVQAITGQLFALDGNGAMSMV</sequence>
<evidence type="ECO:0000313" key="2">
    <source>
        <dbReference type="EMBL" id="MCJ1962313.1"/>
    </source>
</evidence>
<reference evidence="2" key="1">
    <citation type="submission" date="2022-03" db="EMBL/GenBank/DDBJ databases">
        <title>Identification of a novel bacterium isolated from mangrove sediments.</title>
        <authorList>
            <person name="Pan X."/>
        </authorList>
    </citation>
    <scope>NUCLEOTIDE SEQUENCE</scope>
    <source>
        <strain evidence="2">B2637</strain>
    </source>
</reference>
<evidence type="ECO:0000313" key="3">
    <source>
        <dbReference type="Proteomes" id="UP001162802"/>
    </source>
</evidence>
<dbReference type="RefSeq" id="WP_243802177.1">
    <property type="nucleotide sequence ID" value="NZ_JALHAT010000037.1"/>
</dbReference>
<comment type="caution">
    <text evidence="2">The sequence shown here is derived from an EMBL/GenBank/DDBJ whole genome shotgun (WGS) entry which is preliminary data.</text>
</comment>
<organism evidence="2 3">
    <name type="scientific">Novosphingobium mangrovi</name>
    <name type="common">ex Hu et al. 2023</name>
    <dbReference type="NCBI Taxonomy" id="2930094"/>
    <lineage>
        <taxon>Bacteria</taxon>
        <taxon>Pseudomonadati</taxon>
        <taxon>Pseudomonadota</taxon>
        <taxon>Alphaproteobacteria</taxon>
        <taxon>Sphingomonadales</taxon>
        <taxon>Sphingomonadaceae</taxon>
        <taxon>Novosphingobium</taxon>
    </lineage>
</organism>
<dbReference type="EMBL" id="JALHAT010000037">
    <property type="protein sequence ID" value="MCJ1962313.1"/>
    <property type="molecule type" value="Genomic_DNA"/>
</dbReference>
<dbReference type="Proteomes" id="UP001162802">
    <property type="component" value="Unassembled WGS sequence"/>
</dbReference>
<proteinExistence type="predicted"/>
<keyword evidence="3" id="KW-1185">Reference proteome</keyword>